<sequence>MNISDALNSNEEYSEVNLADYLIQDWNIYEKNKRGGLKDTSNVPVTTFSSDKHDEGGYIHKKRKKRSRSRSSSLTKNAKENRELEKKRLKDSKPWRFLPVDDDDGNYECDMCVYKTDDASDFTFHIEALHEANCGMFRCPNCFAFLSPSEKESHRNLCQPHLARHPGTEKKLGEELTKGETRNLNLSKPYYISFRRGKFNGWQYQCRNCPYETLHLSSIQAHIQIHGEIFSGEAIACETCGWHMLPKYLDAHQILNHPGEEYESDSPAQNSGSNEGVLKNRKKLKCFKCPYKTSKRIRLEAHLEIHVEGSQAAPCKGCGWYLLPNVVNRHRNYCHGQGVH</sequence>
<dbReference type="EMBL" id="CAXLJM020000111">
    <property type="protein sequence ID" value="CAL8136154.1"/>
    <property type="molecule type" value="Genomic_DNA"/>
</dbReference>
<evidence type="ECO:0000256" key="2">
    <source>
        <dbReference type="ARBA" id="ARBA00022723"/>
    </source>
</evidence>
<evidence type="ECO:0000256" key="5">
    <source>
        <dbReference type="ARBA" id="ARBA00022833"/>
    </source>
</evidence>
<feature type="domain" description="C2H2-type" evidence="9">
    <location>
        <begin position="284"/>
        <end position="306"/>
    </location>
</feature>
<evidence type="ECO:0000256" key="4">
    <source>
        <dbReference type="ARBA" id="ARBA00022771"/>
    </source>
</evidence>
<evidence type="ECO:0000256" key="8">
    <source>
        <dbReference type="SAM" id="MobiDB-lite"/>
    </source>
</evidence>
<feature type="domain" description="C2H2-type" evidence="9">
    <location>
        <begin position="107"/>
        <end position="130"/>
    </location>
</feature>
<feature type="region of interest" description="Disordered" evidence="8">
    <location>
        <begin position="40"/>
        <end position="86"/>
    </location>
</feature>
<dbReference type="SMART" id="SM00355">
    <property type="entry name" value="ZnF_C2H2"/>
    <property type="match status" value="4"/>
</dbReference>
<keyword evidence="2" id="KW-0479">Metal-binding</keyword>
<keyword evidence="11" id="KW-1185">Reference proteome</keyword>
<organism evidence="10 11">
    <name type="scientific">Orchesella dallaii</name>
    <dbReference type="NCBI Taxonomy" id="48710"/>
    <lineage>
        <taxon>Eukaryota</taxon>
        <taxon>Metazoa</taxon>
        <taxon>Ecdysozoa</taxon>
        <taxon>Arthropoda</taxon>
        <taxon>Hexapoda</taxon>
        <taxon>Collembola</taxon>
        <taxon>Entomobryomorpha</taxon>
        <taxon>Entomobryoidea</taxon>
        <taxon>Orchesellidae</taxon>
        <taxon>Orchesellinae</taxon>
        <taxon>Orchesella</taxon>
    </lineage>
</organism>
<dbReference type="Gene3D" id="3.30.160.60">
    <property type="entry name" value="Classic Zinc Finger"/>
    <property type="match status" value="1"/>
</dbReference>
<keyword evidence="5" id="KW-0862">Zinc</keyword>
<evidence type="ECO:0000256" key="6">
    <source>
        <dbReference type="ARBA" id="ARBA00023125"/>
    </source>
</evidence>
<feature type="domain" description="C2H2-type" evidence="9">
    <location>
        <begin position="204"/>
        <end position="226"/>
    </location>
</feature>
<feature type="compositionally biased region" description="Basic and acidic residues" evidence="8">
    <location>
        <begin position="77"/>
        <end position="86"/>
    </location>
</feature>
<dbReference type="PANTHER" id="PTHR24392">
    <property type="entry name" value="ZINC FINGER PROTEIN"/>
    <property type="match status" value="1"/>
</dbReference>
<keyword evidence="6" id="KW-0238">DNA-binding</keyword>
<feature type="domain" description="C2H2-type" evidence="9">
    <location>
        <begin position="235"/>
        <end position="257"/>
    </location>
</feature>
<accession>A0ABP1RUH4</accession>
<feature type="compositionally biased region" description="Polar residues" evidence="8">
    <location>
        <begin position="40"/>
        <end position="49"/>
    </location>
</feature>
<comment type="subcellular location">
    <subcellularLocation>
        <location evidence="1">Nucleus</location>
    </subcellularLocation>
</comment>
<evidence type="ECO:0000259" key="9">
    <source>
        <dbReference type="SMART" id="SM00355"/>
    </source>
</evidence>
<evidence type="ECO:0000313" key="11">
    <source>
        <dbReference type="Proteomes" id="UP001642540"/>
    </source>
</evidence>
<keyword evidence="4" id="KW-0863">Zinc-finger</keyword>
<comment type="caution">
    <text evidence="10">The sequence shown here is derived from an EMBL/GenBank/DDBJ whole genome shotgun (WGS) entry which is preliminary data.</text>
</comment>
<keyword evidence="7" id="KW-0539">Nucleus</keyword>
<gene>
    <name evidence="10" type="ORF">ODALV1_LOCUS26307</name>
</gene>
<evidence type="ECO:0000256" key="1">
    <source>
        <dbReference type="ARBA" id="ARBA00004123"/>
    </source>
</evidence>
<name>A0ABP1RUH4_9HEXA</name>
<protein>
    <recommendedName>
        <fullName evidence="9">C2H2-type domain-containing protein</fullName>
    </recommendedName>
</protein>
<evidence type="ECO:0000256" key="3">
    <source>
        <dbReference type="ARBA" id="ARBA00022737"/>
    </source>
</evidence>
<evidence type="ECO:0000256" key="7">
    <source>
        <dbReference type="ARBA" id="ARBA00023242"/>
    </source>
</evidence>
<dbReference type="InterPro" id="IPR013087">
    <property type="entry name" value="Znf_C2H2_type"/>
</dbReference>
<feature type="compositionally biased region" description="Basic residues" evidence="8">
    <location>
        <begin position="59"/>
        <end position="69"/>
    </location>
</feature>
<reference evidence="10 11" key="1">
    <citation type="submission" date="2024-08" db="EMBL/GenBank/DDBJ databases">
        <authorList>
            <person name="Cucini C."/>
            <person name="Frati F."/>
        </authorList>
    </citation>
    <scope>NUCLEOTIDE SEQUENCE [LARGE SCALE GENOMIC DNA]</scope>
</reference>
<keyword evidence="3" id="KW-0677">Repeat</keyword>
<proteinExistence type="predicted"/>
<dbReference type="Proteomes" id="UP001642540">
    <property type="component" value="Unassembled WGS sequence"/>
</dbReference>
<evidence type="ECO:0000313" key="10">
    <source>
        <dbReference type="EMBL" id="CAL8136154.1"/>
    </source>
</evidence>